<comment type="caution">
    <text evidence="3">The sequence shown here is derived from an EMBL/GenBank/DDBJ whole genome shotgun (WGS) entry which is preliminary data.</text>
</comment>
<dbReference type="Pfam" id="PF02120">
    <property type="entry name" value="Flg_hook"/>
    <property type="match status" value="1"/>
</dbReference>
<dbReference type="Gene3D" id="3.30.750.140">
    <property type="match status" value="1"/>
</dbReference>
<keyword evidence="3" id="KW-0282">Flagellum</keyword>
<evidence type="ECO:0000259" key="2">
    <source>
        <dbReference type="Pfam" id="PF02120"/>
    </source>
</evidence>
<keyword evidence="4" id="KW-1185">Reference proteome</keyword>
<reference evidence="3 4" key="1">
    <citation type="submission" date="2021-01" db="EMBL/GenBank/DDBJ databases">
        <title>Complete genome sequence of Pantoea eucrina OB49, a heavy metal tolerant bacterium with PGPR potential isolated from wheat in Algeria.</title>
        <authorList>
            <person name="Lekired A."/>
            <person name="Ouzari I.H."/>
        </authorList>
    </citation>
    <scope>NUCLEOTIDE SEQUENCE [LARGE SCALE GENOMIC DNA]</scope>
    <source>
        <strain evidence="3 4">OB49</strain>
    </source>
</reference>
<keyword evidence="3" id="KW-0966">Cell projection</keyword>
<feature type="compositionally biased region" description="Low complexity" evidence="1">
    <location>
        <begin position="368"/>
        <end position="381"/>
    </location>
</feature>
<dbReference type="GeneID" id="84691628"/>
<gene>
    <name evidence="3" type="ORF">JJB79_09695</name>
</gene>
<name>A0ABS1Z5L1_9GAMM</name>
<dbReference type="EMBL" id="JAFCXS010000006">
    <property type="protein sequence ID" value="MBM0747687.1"/>
    <property type="molecule type" value="Genomic_DNA"/>
</dbReference>
<feature type="domain" description="Flagellar hook-length control protein-like C-terminal" evidence="2">
    <location>
        <begin position="290"/>
        <end position="371"/>
    </location>
</feature>
<dbReference type="PANTHER" id="PTHR37533">
    <property type="entry name" value="FLAGELLAR HOOK-LENGTH CONTROL PROTEIN"/>
    <property type="match status" value="1"/>
</dbReference>
<proteinExistence type="predicted"/>
<dbReference type="InterPro" id="IPR038610">
    <property type="entry name" value="FliK-like_C_sf"/>
</dbReference>
<evidence type="ECO:0000313" key="4">
    <source>
        <dbReference type="Proteomes" id="UP000809137"/>
    </source>
</evidence>
<feature type="compositionally biased region" description="Low complexity" evidence="1">
    <location>
        <begin position="172"/>
        <end position="183"/>
    </location>
</feature>
<dbReference type="PANTHER" id="PTHR37533:SF2">
    <property type="entry name" value="FLAGELLAR HOOK-LENGTH CONTROL PROTEIN"/>
    <property type="match status" value="1"/>
</dbReference>
<dbReference type="InterPro" id="IPR021136">
    <property type="entry name" value="Flagellar_hook_control-like_C"/>
</dbReference>
<evidence type="ECO:0000313" key="3">
    <source>
        <dbReference type="EMBL" id="MBM0747687.1"/>
    </source>
</evidence>
<dbReference type="InterPro" id="IPR052563">
    <property type="entry name" value="FliK"/>
</dbReference>
<organism evidence="3 4">
    <name type="scientific">Pantoea eucrina</name>
    <dbReference type="NCBI Taxonomy" id="472693"/>
    <lineage>
        <taxon>Bacteria</taxon>
        <taxon>Pseudomonadati</taxon>
        <taxon>Pseudomonadota</taxon>
        <taxon>Gammaproteobacteria</taxon>
        <taxon>Enterobacterales</taxon>
        <taxon>Erwiniaceae</taxon>
        <taxon>Pantoea</taxon>
    </lineage>
</organism>
<feature type="region of interest" description="Disordered" evidence="1">
    <location>
        <begin position="172"/>
        <end position="191"/>
    </location>
</feature>
<accession>A0ABS1Z5L1</accession>
<dbReference type="Proteomes" id="UP000809137">
    <property type="component" value="Unassembled WGS sequence"/>
</dbReference>
<dbReference type="CDD" id="cd17470">
    <property type="entry name" value="T3SS_Flik_C"/>
    <property type="match status" value="1"/>
</dbReference>
<feature type="region of interest" description="Disordered" evidence="1">
    <location>
        <begin position="364"/>
        <end position="385"/>
    </location>
</feature>
<protein>
    <submittedName>
        <fullName evidence="3">Flagellar hook-length control protein FliK</fullName>
    </submittedName>
</protein>
<sequence>MTTLQALLTHTAKVAKTAAATDAAPESQAMGDGLPSHFITELGNQLLALAKQQGKLQPGETRDAGDVAGNDDKASLSNLLQALDKPDALNALFQPAGSKAGLKSADDSDEHAVTPLSASDLQNVQALFAMLPAMVENRPPLASGTPPQAATDAAAGTPLNAALSGALLTGSAPATEQAEAATPHTRSQDTSALTARADGLAAGSHGSTAPASSAALTLDESFRQMLGGLSKSDERQALSVGQEQPAAHLSAMFSSSAPVNTASASLQGTPSTPMLNAQLGSQEWQQALGQQIVMFSRNGQQNAELRLHPEDLGALQISLTMDKDQAQLTLVSGHSHVRAALEAALPQLRSALAESGINLGQSQVSSDAFAQSQQQHAGQQENQRDGQYGRFTQALESDSEITPVAVPAALQARAAGSGGVDIFA</sequence>
<evidence type="ECO:0000256" key="1">
    <source>
        <dbReference type="SAM" id="MobiDB-lite"/>
    </source>
</evidence>
<keyword evidence="3" id="KW-0969">Cilium</keyword>
<dbReference type="RefSeq" id="WP_039385138.1">
    <property type="nucleotide sequence ID" value="NZ_CP083448.1"/>
</dbReference>